<dbReference type="InterPro" id="IPR007060">
    <property type="entry name" value="FtsL/DivIC"/>
</dbReference>
<name>A0A2X2JMC8_SPHMU</name>
<evidence type="ECO:0000313" key="1">
    <source>
        <dbReference type="EMBL" id="SPZ93003.1"/>
    </source>
</evidence>
<sequence>MQRLWSLIRNKYLLAALAFLVWMLFFDRNDFATQYSYQKQKANLESERSFYLKENAAIIKTINDIRSNPQEVQRIAREKYKMKKDNEDIYVITKVAPKENH</sequence>
<evidence type="ECO:0000313" key="3">
    <source>
        <dbReference type="Proteomes" id="UP000251241"/>
    </source>
</evidence>
<accession>A0A654DQK6</accession>
<reference evidence="2 4" key="2">
    <citation type="submission" date="2019-10" db="EMBL/GenBank/DDBJ databases">
        <authorList>
            <person name="Karimi E."/>
        </authorList>
    </citation>
    <scope>NUCLEOTIDE SEQUENCE [LARGE SCALE GENOMIC DNA]</scope>
    <source>
        <strain evidence="2">Sphingobacterium sp. 8BC</strain>
    </source>
</reference>
<organism evidence="1 3">
    <name type="scientific">Sphingobacterium multivorum</name>
    <dbReference type="NCBI Taxonomy" id="28454"/>
    <lineage>
        <taxon>Bacteria</taxon>
        <taxon>Pseudomonadati</taxon>
        <taxon>Bacteroidota</taxon>
        <taxon>Sphingobacteriia</taxon>
        <taxon>Sphingobacteriales</taxon>
        <taxon>Sphingobacteriaceae</taxon>
        <taxon>Sphingobacterium</taxon>
    </lineage>
</organism>
<dbReference type="Pfam" id="PF04977">
    <property type="entry name" value="DivIC"/>
    <property type="match status" value="1"/>
</dbReference>
<dbReference type="GeneID" id="97179813"/>
<dbReference type="Proteomes" id="UP000432350">
    <property type="component" value="Unassembled WGS sequence"/>
</dbReference>
<protein>
    <submittedName>
        <fullName evidence="1">Septum formation initiator</fullName>
    </submittedName>
</protein>
<dbReference type="EMBL" id="CABWMV010000028">
    <property type="protein sequence ID" value="VXD08108.1"/>
    <property type="molecule type" value="Genomic_DNA"/>
</dbReference>
<evidence type="ECO:0000313" key="2">
    <source>
        <dbReference type="EMBL" id="VXD08108.1"/>
    </source>
</evidence>
<dbReference type="EMBL" id="UAUU01000011">
    <property type="protein sequence ID" value="SPZ93003.1"/>
    <property type="molecule type" value="Genomic_DNA"/>
</dbReference>
<reference evidence="1 3" key="1">
    <citation type="submission" date="2018-06" db="EMBL/GenBank/DDBJ databases">
        <authorList>
            <consortium name="Pathogen Informatics"/>
            <person name="Doyle S."/>
        </authorList>
    </citation>
    <scope>NUCLEOTIDE SEQUENCE [LARGE SCALE GENOMIC DNA]</scope>
    <source>
        <strain evidence="1 3">NCTC11343</strain>
    </source>
</reference>
<dbReference type="AlphaFoldDB" id="A0A2X2JMC8"/>
<gene>
    <name evidence="1" type="ORF">NCTC11343_04940</name>
    <name evidence="2" type="ORF">SPHINGO8BC_90273</name>
</gene>
<accession>A0A2X2JMC8</accession>
<dbReference type="Proteomes" id="UP000251241">
    <property type="component" value="Unassembled WGS sequence"/>
</dbReference>
<dbReference type="RefSeq" id="WP_070567789.1">
    <property type="nucleotide sequence ID" value="NZ_CP068086.1"/>
</dbReference>
<proteinExistence type="predicted"/>
<evidence type="ECO:0000313" key="4">
    <source>
        <dbReference type="Proteomes" id="UP000432350"/>
    </source>
</evidence>